<sequence length="115" mass="12169">MTMRIFTFATLAFATAASPAVAGQITIVNDGTQEIGFQIFDGKTFVDSGRVRPPAGTQTSRNVANKKITLVLWRGGGGTGGKYDDNDRCQVEFATGTGLVHVTTGKKLTCLLGKK</sequence>
<feature type="signal peptide" evidence="1">
    <location>
        <begin position="1"/>
        <end position="22"/>
    </location>
</feature>
<feature type="chain" id="PRO_5035901203" evidence="1">
    <location>
        <begin position="23"/>
        <end position="115"/>
    </location>
</feature>
<gene>
    <name evidence="2" type="ORF">TMPK1_20460</name>
</gene>
<dbReference type="EMBL" id="BOPV01000001">
    <property type="protein sequence ID" value="GIL39809.1"/>
    <property type="molecule type" value="Genomic_DNA"/>
</dbReference>
<evidence type="ECO:0000313" key="3">
    <source>
        <dbReference type="Proteomes" id="UP000681075"/>
    </source>
</evidence>
<evidence type="ECO:0000256" key="1">
    <source>
        <dbReference type="SAM" id="SignalP"/>
    </source>
</evidence>
<keyword evidence="3" id="KW-1185">Reference proteome</keyword>
<evidence type="ECO:0000313" key="2">
    <source>
        <dbReference type="EMBL" id="GIL39809.1"/>
    </source>
</evidence>
<dbReference type="RefSeq" id="WP_420242928.1">
    <property type="nucleotide sequence ID" value="NZ_BOPV01000001.1"/>
</dbReference>
<accession>A0A8S8XDH2</accession>
<proteinExistence type="predicted"/>
<name>A0A8S8XDH2_9PROT</name>
<keyword evidence="1" id="KW-0732">Signal</keyword>
<dbReference type="Proteomes" id="UP000681075">
    <property type="component" value="Unassembled WGS sequence"/>
</dbReference>
<dbReference type="AlphaFoldDB" id="A0A8S8XDH2"/>
<reference evidence="2" key="1">
    <citation type="submission" date="2021-02" db="EMBL/GenBank/DDBJ databases">
        <title>Genome sequence of Rhodospirillales sp. strain TMPK1 isolated from soil.</title>
        <authorList>
            <person name="Nakai R."/>
            <person name="Kusada H."/>
            <person name="Tamaki H."/>
        </authorList>
    </citation>
    <scope>NUCLEOTIDE SEQUENCE</scope>
    <source>
        <strain evidence="2">TMPK1</strain>
    </source>
</reference>
<organism evidence="2 3">
    <name type="scientific">Roseiterribacter gracilis</name>
    <dbReference type="NCBI Taxonomy" id="2812848"/>
    <lineage>
        <taxon>Bacteria</taxon>
        <taxon>Pseudomonadati</taxon>
        <taxon>Pseudomonadota</taxon>
        <taxon>Alphaproteobacteria</taxon>
        <taxon>Rhodospirillales</taxon>
        <taxon>Roseiterribacteraceae</taxon>
        <taxon>Roseiterribacter</taxon>
    </lineage>
</organism>
<protein>
    <submittedName>
        <fullName evidence="2">Uncharacterized protein</fullName>
    </submittedName>
</protein>
<comment type="caution">
    <text evidence="2">The sequence shown here is derived from an EMBL/GenBank/DDBJ whole genome shotgun (WGS) entry which is preliminary data.</text>
</comment>